<reference evidence="8 9" key="1">
    <citation type="submission" date="2019-08" db="EMBL/GenBank/DDBJ databases">
        <title>Deep-cultivation of Planctomycetes and their phenomic and genomic characterization uncovers novel biology.</title>
        <authorList>
            <person name="Wiegand S."/>
            <person name="Jogler M."/>
            <person name="Boedeker C."/>
            <person name="Pinto D."/>
            <person name="Vollmers J."/>
            <person name="Rivas-Marin E."/>
            <person name="Kohn T."/>
            <person name="Peeters S.H."/>
            <person name="Heuer A."/>
            <person name="Rast P."/>
            <person name="Oberbeckmann S."/>
            <person name="Bunk B."/>
            <person name="Jeske O."/>
            <person name="Meyerdierks A."/>
            <person name="Storesund J.E."/>
            <person name="Kallscheuer N."/>
            <person name="Luecker S."/>
            <person name="Lage O.M."/>
            <person name="Pohl T."/>
            <person name="Merkel B.J."/>
            <person name="Hornburger P."/>
            <person name="Mueller R.-W."/>
            <person name="Bruemmer F."/>
            <person name="Labrenz M."/>
            <person name="Spormann A.M."/>
            <person name="Op den Camp H."/>
            <person name="Overmann J."/>
            <person name="Amann R."/>
            <person name="Jetten M.S.M."/>
            <person name="Mascher T."/>
            <person name="Medema M.H."/>
            <person name="Devos D.P."/>
            <person name="Kaster A.-K."/>
            <person name="Ovreas L."/>
            <person name="Rohde M."/>
            <person name="Galperin M.Y."/>
            <person name="Jogler C."/>
        </authorList>
    </citation>
    <scope>NUCLEOTIDE SEQUENCE [LARGE SCALE GENOMIC DNA]</scope>
    <source>
        <strain evidence="8 9">UC8</strain>
    </source>
</reference>
<evidence type="ECO:0000256" key="2">
    <source>
        <dbReference type="ARBA" id="ARBA00022692"/>
    </source>
</evidence>
<dbReference type="InterPro" id="IPR046956">
    <property type="entry name" value="RLP23-like"/>
</dbReference>
<dbReference type="KEGG" id="rul:UC8_19080"/>
<dbReference type="Gene3D" id="3.80.10.10">
    <property type="entry name" value="Ribonuclease Inhibitor"/>
    <property type="match status" value="3"/>
</dbReference>
<sequence length="742" mass="81751">MKINKQVASSVVGVILVGLAMIFANLPFQYETVSTDGLLQLGSIQRPASPEHVGHPIAAGWPAKFYYRYEHGDGVPGYTKWLPTSLLLNVGLSLGVLLIVIFWQWRAAKVRGPADETRRRQVSIADLILLTFLISLPLGYWQWLKHYEQRELAIAKQLQRYGSYQRSAELPTFLVPYLPGPFVDACMRVTDIDLNAPDDEAMAAAMQLPYLRTLRIGGGQYDLRHLDPLPNFTHLTVLQLSGRVLDARCVQVVAATERLRLLDMSRTNLSAAAVAVIGDLPRLRTLELVDTGVQLAELTAPISPTTLNQLHLPRPDPGVSDELTISGYPELQTLAFYSRDAGLNASPLKLNIADLPKLNSLQLDLLQKYSLHLERLPVLAKVDVLSTDWQHRILASESFSFAPWMTSLTIDDLAVLKEFNFYAADLQQLSIQHTPSLASVGVAMGRIQTDSSVRYEDSFSPQALAVLLEGLANSDGPKKLDFAAVPLTNADLRPLARNPRLTSLDLSQSKTTPKEWRSLQDMSQLEHLNLAGNAEAADAIENLVQQLPNLKTLTVSGQSLRSLTIKDHAELTGVLLEDGNQQPARKLIDAPFLQQIQLVNLPKLSNSIRLYPWTAAIQLDGLPALQGLAIQGPVPQRAVLKGFRDLRWFAAGGSAIDDGVADELLACGKLQHLTLAYSSVSNDKIRDLIHANPIRTLDLTGNEVDDDVFAGWQGITELQEFVIDDTHVTDRTVKQLAAAKNL</sequence>
<dbReference type="SUPFAM" id="SSF52047">
    <property type="entry name" value="RNI-like"/>
    <property type="match status" value="1"/>
</dbReference>
<keyword evidence="9" id="KW-1185">Reference proteome</keyword>
<proteinExistence type="predicted"/>
<dbReference type="EMBL" id="CP042914">
    <property type="protein sequence ID" value="QEG39906.1"/>
    <property type="molecule type" value="Genomic_DNA"/>
</dbReference>
<accession>A0A5B9QS93</accession>
<feature type="transmembrane region" description="Helical" evidence="7">
    <location>
        <begin position="86"/>
        <end position="103"/>
    </location>
</feature>
<feature type="transmembrane region" description="Helical" evidence="7">
    <location>
        <begin position="7"/>
        <end position="28"/>
    </location>
</feature>
<keyword evidence="3" id="KW-0732">Signal</keyword>
<feature type="transmembrane region" description="Helical" evidence="7">
    <location>
        <begin position="124"/>
        <end position="143"/>
    </location>
</feature>
<organism evidence="8 9">
    <name type="scientific">Roseimaritima ulvae</name>
    <dbReference type="NCBI Taxonomy" id="980254"/>
    <lineage>
        <taxon>Bacteria</taxon>
        <taxon>Pseudomonadati</taxon>
        <taxon>Planctomycetota</taxon>
        <taxon>Planctomycetia</taxon>
        <taxon>Pirellulales</taxon>
        <taxon>Pirellulaceae</taxon>
        <taxon>Roseimaritima</taxon>
    </lineage>
</organism>
<name>A0A5B9QS93_9BACT</name>
<evidence type="ECO:0000256" key="5">
    <source>
        <dbReference type="ARBA" id="ARBA00023136"/>
    </source>
</evidence>
<gene>
    <name evidence="8" type="ORF">UC8_19080</name>
</gene>
<dbReference type="AlphaFoldDB" id="A0A5B9QS93"/>
<keyword evidence="6" id="KW-0325">Glycoprotein</keyword>
<comment type="subcellular location">
    <subcellularLocation>
        <location evidence="1">Membrane</location>
    </subcellularLocation>
</comment>
<evidence type="ECO:0000313" key="9">
    <source>
        <dbReference type="Proteomes" id="UP000325286"/>
    </source>
</evidence>
<evidence type="ECO:0000256" key="4">
    <source>
        <dbReference type="ARBA" id="ARBA00022989"/>
    </source>
</evidence>
<keyword evidence="2 7" id="KW-0812">Transmembrane</keyword>
<dbReference type="OrthoDB" id="221449at2"/>
<evidence type="ECO:0000256" key="6">
    <source>
        <dbReference type="ARBA" id="ARBA00023180"/>
    </source>
</evidence>
<evidence type="ECO:0000256" key="3">
    <source>
        <dbReference type="ARBA" id="ARBA00022729"/>
    </source>
</evidence>
<keyword evidence="5 7" id="KW-0472">Membrane</keyword>
<evidence type="ECO:0000256" key="7">
    <source>
        <dbReference type="SAM" id="Phobius"/>
    </source>
</evidence>
<evidence type="ECO:0000313" key="8">
    <source>
        <dbReference type="EMBL" id="QEG39906.1"/>
    </source>
</evidence>
<evidence type="ECO:0000256" key="1">
    <source>
        <dbReference type="ARBA" id="ARBA00004370"/>
    </source>
</evidence>
<dbReference type="RefSeq" id="WP_068139508.1">
    <property type="nucleotide sequence ID" value="NZ_CP042914.1"/>
</dbReference>
<dbReference type="InterPro" id="IPR032675">
    <property type="entry name" value="LRR_dom_sf"/>
</dbReference>
<keyword evidence="4 7" id="KW-1133">Transmembrane helix</keyword>
<protein>
    <submittedName>
        <fullName evidence="8">Leucine Rich repeats (2 copies)</fullName>
    </submittedName>
</protein>
<dbReference type="GO" id="GO:0016020">
    <property type="term" value="C:membrane"/>
    <property type="evidence" value="ECO:0007669"/>
    <property type="project" value="UniProtKB-SubCell"/>
</dbReference>
<dbReference type="Proteomes" id="UP000325286">
    <property type="component" value="Chromosome"/>
</dbReference>
<dbReference type="PANTHER" id="PTHR48063">
    <property type="entry name" value="LRR RECEPTOR-LIKE KINASE"/>
    <property type="match status" value="1"/>
</dbReference>